<organism evidence="8 9">
    <name type="scientific">Tessaracoccus flavescens</name>
    <dbReference type="NCBI Taxonomy" id="399497"/>
    <lineage>
        <taxon>Bacteria</taxon>
        <taxon>Bacillati</taxon>
        <taxon>Actinomycetota</taxon>
        <taxon>Actinomycetes</taxon>
        <taxon>Propionibacteriales</taxon>
        <taxon>Propionibacteriaceae</taxon>
        <taxon>Tessaracoccus</taxon>
    </lineage>
</organism>
<feature type="transmembrane region" description="Helical" evidence="7">
    <location>
        <begin position="114"/>
        <end position="130"/>
    </location>
</feature>
<gene>
    <name evidence="8" type="ORF">K8V15_04260</name>
</gene>
<evidence type="ECO:0000256" key="4">
    <source>
        <dbReference type="ARBA" id="ARBA00022692"/>
    </source>
</evidence>
<dbReference type="PANTHER" id="PTHR33452:SF1">
    <property type="entry name" value="INNER MEMBRANE PROTEIN YPHA-RELATED"/>
    <property type="match status" value="1"/>
</dbReference>
<reference evidence="8" key="1">
    <citation type="journal article" date="2021" name="PeerJ">
        <title>Extensive microbial diversity within the chicken gut microbiome revealed by metagenomics and culture.</title>
        <authorList>
            <person name="Gilroy R."/>
            <person name="Ravi A."/>
            <person name="Getino M."/>
            <person name="Pursley I."/>
            <person name="Horton D.L."/>
            <person name="Alikhan N.F."/>
            <person name="Baker D."/>
            <person name="Gharbi K."/>
            <person name="Hall N."/>
            <person name="Watson M."/>
            <person name="Adriaenssens E.M."/>
            <person name="Foster-Nyarko E."/>
            <person name="Jarju S."/>
            <person name="Secka A."/>
            <person name="Antonio M."/>
            <person name="Oren A."/>
            <person name="Chaudhuri R.R."/>
            <person name="La Ragione R."/>
            <person name="Hildebrand F."/>
            <person name="Pallen M.J."/>
        </authorList>
    </citation>
    <scope>NUCLEOTIDE SEQUENCE</scope>
    <source>
        <strain evidence="8">ChiGjej3B3-7470</strain>
    </source>
</reference>
<evidence type="ECO:0000256" key="2">
    <source>
        <dbReference type="ARBA" id="ARBA00006679"/>
    </source>
</evidence>
<evidence type="ECO:0000256" key="3">
    <source>
        <dbReference type="ARBA" id="ARBA00022475"/>
    </source>
</evidence>
<dbReference type="Proteomes" id="UP000712713">
    <property type="component" value="Unassembled WGS sequence"/>
</dbReference>
<keyword evidence="5 7" id="KW-1133">Transmembrane helix</keyword>
<evidence type="ECO:0000256" key="7">
    <source>
        <dbReference type="SAM" id="Phobius"/>
    </source>
</evidence>
<evidence type="ECO:0000256" key="1">
    <source>
        <dbReference type="ARBA" id="ARBA00004651"/>
    </source>
</evidence>
<dbReference type="EMBL" id="DYZF01000101">
    <property type="protein sequence ID" value="HJE51178.1"/>
    <property type="molecule type" value="Genomic_DNA"/>
</dbReference>
<dbReference type="InterPro" id="IPR051907">
    <property type="entry name" value="DoxX-like_oxidoreductase"/>
</dbReference>
<keyword evidence="4 7" id="KW-0812">Transmembrane</keyword>
<dbReference type="GO" id="GO:0005886">
    <property type="term" value="C:plasma membrane"/>
    <property type="evidence" value="ECO:0007669"/>
    <property type="project" value="UniProtKB-SubCell"/>
</dbReference>
<sequence>MRAFLTIVRDIALLVARVVAGGTLMVHGWHRWQTIGFEQLTSMIEGAGLPGAYGLAVLTVAFELIGGLLLVFGLGTPLMGLGMIVLNVATIVIFKDGAPFGLQENGWEYNAMQAAVGALLMAFGSGRLGLDSLFLRPKDELEPDEFIEEHPLTQKEHS</sequence>
<evidence type="ECO:0000256" key="6">
    <source>
        <dbReference type="ARBA" id="ARBA00023136"/>
    </source>
</evidence>
<feature type="transmembrane region" description="Helical" evidence="7">
    <location>
        <begin position="12"/>
        <end position="32"/>
    </location>
</feature>
<dbReference type="Pfam" id="PF07681">
    <property type="entry name" value="DoxX"/>
    <property type="match status" value="1"/>
</dbReference>
<evidence type="ECO:0000313" key="8">
    <source>
        <dbReference type="EMBL" id="HJE51178.1"/>
    </source>
</evidence>
<proteinExistence type="inferred from homology"/>
<comment type="similarity">
    <text evidence="2">Belongs to the DoxX family.</text>
</comment>
<evidence type="ECO:0000256" key="5">
    <source>
        <dbReference type="ARBA" id="ARBA00022989"/>
    </source>
</evidence>
<keyword evidence="6 7" id="KW-0472">Membrane</keyword>
<keyword evidence="3" id="KW-1003">Cell membrane</keyword>
<dbReference type="PANTHER" id="PTHR33452">
    <property type="entry name" value="OXIDOREDUCTASE CATD-RELATED"/>
    <property type="match status" value="1"/>
</dbReference>
<protein>
    <submittedName>
        <fullName evidence="8">DoxX family protein</fullName>
    </submittedName>
</protein>
<reference evidence="8" key="2">
    <citation type="submission" date="2021-09" db="EMBL/GenBank/DDBJ databases">
        <authorList>
            <person name="Gilroy R."/>
        </authorList>
    </citation>
    <scope>NUCLEOTIDE SEQUENCE</scope>
    <source>
        <strain evidence="8">ChiGjej3B3-7470</strain>
    </source>
</reference>
<evidence type="ECO:0000313" key="9">
    <source>
        <dbReference type="Proteomes" id="UP000712713"/>
    </source>
</evidence>
<dbReference type="AlphaFoldDB" id="A0A921EME3"/>
<feature type="transmembrane region" description="Helical" evidence="7">
    <location>
        <begin position="78"/>
        <end position="94"/>
    </location>
</feature>
<dbReference type="InterPro" id="IPR032808">
    <property type="entry name" value="DoxX"/>
</dbReference>
<accession>A0A921EME3</accession>
<comment type="caution">
    <text evidence="8">The sequence shown here is derived from an EMBL/GenBank/DDBJ whole genome shotgun (WGS) entry which is preliminary data.</text>
</comment>
<name>A0A921EME3_9ACTN</name>
<comment type="subcellular location">
    <subcellularLocation>
        <location evidence="1">Cell membrane</location>
        <topology evidence="1">Multi-pass membrane protein</topology>
    </subcellularLocation>
</comment>